<protein>
    <submittedName>
        <fullName evidence="3">Uncharacterized protein</fullName>
    </submittedName>
</protein>
<name>A0AAD3UKY7_KLEOX</name>
<keyword evidence="2" id="KW-0472">Membrane</keyword>
<evidence type="ECO:0000256" key="2">
    <source>
        <dbReference type="SAM" id="Phobius"/>
    </source>
</evidence>
<gene>
    <name evidence="3" type="ORF">F6W21_14885</name>
</gene>
<dbReference type="EMBL" id="DACXIC010000016">
    <property type="protein sequence ID" value="HAU4357614.1"/>
    <property type="molecule type" value="Genomic_DNA"/>
</dbReference>
<feature type="region of interest" description="Disordered" evidence="1">
    <location>
        <begin position="127"/>
        <end position="149"/>
    </location>
</feature>
<evidence type="ECO:0000313" key="4">
    <source>
        <dbReference type="Proteomes" id="UP000868497"/>
    </source>
</evidence>
<feature type="transmembrane region" description="Helical" evidence="2">
    <location>
        <begin position="12"/>
        <end position="33"/>
    </location>
</feature>
<evidence type="ECO:0000256" key="1">
    <source>
        <dbReference type="SAM" id="MobiDB-lite"/>
    </source>
</evidence>
<sequence>MAEDSKAGGSRAVGIAGGGGVGMFLTQLAPLIMDETKRNIYIAAIPFFALLLGEIFTFLTKLVSLDADKIRLRIRLKFLKFKLWRGKSDKSVSSELRALAQQRYDIIKGIEMGVYDIDMYFQQATAPAPSLAPSQPEQPPLVPPPEDPR</sequence>
<feature type="transmembrane region" description="Helical" evidence="2">
    <location>
        <begin position="39"/>
        <end position="63"/>
    </location>
</feature>
<accession>A0AAD3UKY7</accession>
<keyword evidence="2" id="KW-0812">Transmembrane</keyword>
<keyword evidence="2" id="KW-1133">Transmembrane helix</keyword>
<feature type="compositionally biased region" description="Pro residues" evidence="1">
    <location>
        <begin position="136"/>
        <end position="149"/>
    </location>
</feature>
<organism evidence="3 4">
    <name type="scientific">Klebsiella oxytoca</name>
    <dbReference type="NCBI Taxonomy" id="571"/>
    <lineage>
        <taxon>Bacteria</taxon>
        <taxon>Pseudomonadati</taxon>
        <taxon>Pseudomonadota</taxon>
        <taxon>Gammaproteobacteria</taxon>
        <taxon>Enterobacterales</taxon>
        <taxon>Enterobacteriaceae</taxon>
        <taxon>Klebsiella/Raoultella group</taxon>
        <taxon>Klebsiella</taxon>
    </lineage>
</organism>
<evidence type="ECO:0000313" key="3">
    <source>
        <dbReference type="EMBL" id="HAU4357614.1"/>
    </source>
</evidence>
<dbReference type="RefSeq" id="WP_017146461.1">
    <property type="nucleotide sequence ID" value="NZ_ABJAKY020000003.1"/>
</dbReference>
<dbReference type="AlphaFoldDB" id="A0AAD3UKY7"/>
<comment type="caution">
    <text evidence="3">The sequence shown here is derived from an EMBL/GenBank/DDBJ whole genome shotgun (WGS) entry which is preliminary data.</text>
</comment>
<dbReference type="Proteomes" id="UP000868497">
    <property type="component" value="Unassembled WGS sequence"/>
</dbReference>
<proteinExistence type="predicted"/>
<reference evidence="3" key="1">
    <citation type="journal article" date="2018" name="Genome Biol.">
        <title>SKESA: strategic k-mer extension for scrupulous assemblies.</title>
        <authorList>
            <person name="Souvorov A."/>
            <person name="Agarwala R."/>
            <person name="Lipman D.J."/>
        </authorList>
    </citation>
    <scope>NUCLEOTIDE SEQUENCE</scope>
    <source>
        <strain evidence="3">AUSMDU00005748</strain>
    </source>
</reference>
<reference evidence="3" key="2">
    <citation type="submission" date="2019-09" db="EMBL/GenBank/DDBJ databases">
        <authorList>
            <consortium name="NCBI Pathogen Detection Project"/>
        </authorList>
    </citation>
    <scope>NUCLEOTIDE SEQUENCE</scope>
    <source>
        <strain evidence="3">AUSMDU00005748</strain>
    </source>
</reference>